<proteinExistence type="predicted"/>
<evidence type="ECO:0000259" key="2">
    <source>
        <dbReference type="Pfam" id="PF00078"/>
    </source>
</evidence>
<feature type="region of interest" description="Disordered" evidence="1">
    <location>
        <begin position="185"/>
        <end position="213"/>
    </location>
</feature>
<feature type="compositionally biased region" description="Polar residues" evidence="1">
    <location>
        <begin position="554"/>
        <end position="563"/>
    </location>
</feature>
<dbReference type="Pfam" id="PF23055">
    <property type="entry name" value="DUF7041"/>
    <property type="match status" value="1"/>
</dbReference>
<feature type="domain" description="DUF7041" evidence="4">
    <location>
        <begin position="1"/>
        <end position="71"/>
    </location>
</feature>
<dbReference type="PANTHER" id="PTHR47331:SF4">
    <property type="entry name" value="PEPTIDASE S1 DOMAIN-CONTAINING PROTEIN"/>
    <property type="match status" value="1"/>
</dbReference>
<dbReference type="InterPro" id="IPR043128">
    <property type="entry name" value="Rev_trsase/Diguanyl_cyclase"/>
</dbReference>
<keyword evidence="6" id="KW-1185">Reference proteome</keyword>
<dbReference type="Proteomes" id="UP000719412">
    <property type="component" value="Unassembled WGS sequence"/>
</dbReference>
<dbReference type="Pfam" id="PF18701">
    <property type="entry name" value="DUF5641"/>
    <property type="match status" value="1"/>
</dbReference>
<evidence type="ECO:0000256" key="1">
    <source>
        <dbReference type="SAM" id="MobiDB-lite"/>
    </source>
</evidence>
<dbReference type="InterPro" id="IPR036397">
    <property type="entry name" value="RNaseH_sf"/>
</dbReference>
<dbReference type="Gene3D" id="3.30.420.10">
    <property type="entry name" value="Ribonuclease H-like superfamily/Ribonuclease H"/>
    <property type="match status" value="1"/>
</dbReference>
<dbReference type="CDD" id="cd01647">
    <property type="entry name" value="RT_LTR"/>
    <property type="match status" value="1"/>
</dbReference>
<dbReference type="InterPro" id="IPR043502">
    <property type="entry name" value="DNA/RNA_pol_sf"/>
</dbReference>
<dbReference type="InterPro" id="IPR000477">
    <property type="entry name" value="RT_dom"/>
</dbReference>
<feature type="domain" description="Reverse transcriptase" evidence="2">
    <location>
        <begin position="372"/>
        <end position="495"/>
    </location>
</feature>
<dbReference type="GO" id="GO:0003676">
    <property type="term" value="F:nucleic acid binding"/>
    <property type="evidence" value="ECO:0007669"/>
    <property type="project" value="InterPro"/>
</dbReference>
<dbReference type="InterPro" id="IPR040676">
    <property type="entry name" value="DUF5641"/>
</dbReference>
<dbReference type="Pfam" id="PF05380">
    <property type="entry name" value="Peptidase_A17"/>
    <property type="match status" value="1"/>
</dbReference>
<dbReference type="Gene3D" id="3.10.10.10">
    <property type="entry name" value="HIV Type 1 Reverse Transcriptase, subunit A, domain 1"/>
    <property type="match status" value="1"/>
</dbReference>
<evidence type="ECO:0000313" key="5">
    <source>
        <dbReference type="EMBL" id="KAH0820585.1"/>
    </source>
</evidence>
<comment type="caution">
    <text evidence="5">The sequence shown here is derived from an EMBL/GenBank/DDBJ whole genome shotgun (WGS) entry which is preliminary data.</text>
</comment>
<evidence type="ECO:0008006" key="7">
    <source>
        <dbReference type="Google" id="ProtNLM"/>
    </source>
</evidence>
<dbReference type="InterPro" id="IPR008042">
    <property type="entry name" value="Retrotrans_Pao"/>
</dbReference>
<accession>A0A8J6HKU3</accession>
<feature type="compositionally biased region" description="Basic and acidic residues" evidence="1">
    <location>
        <begin position="190"/>
        <end position="213"/>
    </location>
</feature>
<sequence>MVEAKFNLATPKITREETKFNHVVAALGPDLDGEVADLILKPDADALYSKLKADILSRTTLTETQKLKQLLSGQELGTRKPSQLLRDMRTLVTDTQYVNESVLRELFLQQMPSSIQPILVAVMEIDLDHVAMVADKILEATPTAAIAATTRNTSSTPQGQSTSTSEGDTLGAVIRRLEKMEQQLKQLGNQRHERERSRGRSQSRSRETPDTDTGKYCSYHYKFGDRARQCNDPCAYPKNATPSPLCADFSILPAKFKDQKHYVPRFNLQTASGSVDISGKRLIDSETWLAVQCPLKQTNPQIIRAVFTNAADTSSNVPTEPHHTVLHYIDTKGPPAHHRPRRLPPEKYHLAKKEFENLQRQGIIKPSSSPACGDFRTLNAQTVPDRYPIPHIQDFSQHLRGRTIFSTIDLVRAHYQIPVNPADQPKTAVTAPFGLFGLRNAAQTFQRFMIELFQGLDFVYVYLDDILVASHTEEKHFRHLQQVLEKLHLHYVVINNVIMHFRSIRDQLLGGKGHARRNRTLTRQGRGHLQVDVPNDIETIATFLGHGELLSEVDPTSSKNPSTLKPPPERLHTTRDVLNIPDMHDLLLVYILSQKVDIETTKEFELQRGDEEFPTFPCRVLLDNASERNFITNEFLRSMNVSGYKSNWKISGVGGKSVPISEIVDLNTESRVSNFKFKASFGVIDHITEKLPKSSFEKNILKWPSFVRLADPNFNTCSEIDMLLRTEVFYKILEKGKINLLDGDLVLQNTALGWIFGGLLNDRAKRNVSNNVISTCTIASAEEENLNGSLTKFWRLEEVATRKILTYEERLCEELDPEFYRNYSKFIDEFIALGHAHEVKNFPSHDLEYYLPHHAVMKESSSTTKLRVVFNGSAKSDTGLSFKDVSFVGPVVQPTLFAILLRFRTYLIGITTDIVMITVTYGTASASYEATRTLMQLVTDEGEQFPLASKDLELNSYVDDIITGANDLSSAVQVQDELISLLGKGGFILHKWHSNNQEVLNRISDEKRESCNFQFPDGSSTLKTLGLFWNPTSDVFQVTVPGEIMNISKIYDPLGLVSVVVIKAKIIMQSLWKEELDWDSPVPDHITIAWNSFVETITLLREVKIPRVIFHQDYDDFQCHGFTDSSTKAYGCAIYLRATNKSNKTSMVRLICSKSRVAPLKSTSLPRLELCASLLLARLMQTALRELHMTVTSHICWTDSTIALSWIQSDPAWWNVFVANRVAEIQDLTDKRSWRHVSSTDNPAVLLMVGRPAWLSKPEELWQTTQMSTKVIDLPEKKVVSHSTTVKSTNKSYLLEKLHSFSKWPRLQRTPAFVLRFTSIVKVRICKENIRDLPKSSLNNLTHAITSGANNEIRKLYELLNKSSNFSPIKNELSNEGIEWRFISPSAAHQGGIWESGIKMVKYHLKRVMGNSLYTYEELNTLLMQIEGRVKWHTVKENITPGTMVLVKDDHAPPPLQWRLGRVIEVFPGPDGRVRSVSPGSMVLINEDNLPLQQWLLSRIIQLHPGKDGITRVVSIKTTSGILKRAANRISILPMDNDHEEANDKEVQ</sequence>
<reference evidence="5" key="1">
    <citation type="journal article" date="2020" name="J Insects Food Feed">
        <title>The yellow mealworm (Tenebrio molitor) genome: a resource for the emerging insects as food and feed industry.</title>
        <authorList>
            <person name="Eriksson T."/>
            <person name="Andere A."/>
            <person name="Kelstrup H."/>
            <person name="Emery V."/>
            <person name="Picard C."/>
        </authorList>
    </citation>
    <scope>NUCLEOTIDE SEQUENCE</scope>
    <source>
        <strain evidence="5">Stoneville</strain>
        <tissue evidence="5">Whole head</tissue>
    </source>
</reference>
<evidence type="ECO:0000259" key="4">
    <source>
        <dbReference type="Pfam" id="PF23055"/>
    </source>
</evidence>
<dbReference type="Pfam" id="PF00078">
    <property type="entry name" value="RVT_1"/>
    <property type="match status" value="1"/>
</dbReference>
<feature type="region of interest" description="Disordered" evidence="1">
    <location>
        <begin position="551"/>
        <end position="571"/>
    </location>
</feature>
<dbReference type="Gene3D" id="3.30.70.270">
    <property type="match status" value="1"/>
</dbReference>
<protein>
    <recommendedName>
        <fullName evidence="7">Reverse transcriptase domain-containing protein</fullName>
    </recommendedName>
</protein>
<dbReference type="GO" id="GO:0071897">
    <property type="term" value="P:DNA biosynthetic process"/>
    <property type="evidence" value="ECO:0007669"/>
    <property type="project" value="UniProtKB-ARBA"/>
</dbReference>
<reference evidence="5" key="2">
    <citation type="submission" date="2021-08" db="EMBL/GenBank/DDBJ databases">
        <authorList>
            <person name="Eriksson T."/>
        </authorList>
    </citation>
    <scope>NUCLEOTIDE SEQUENCE</scope>
    <source>
        <strain evidence="5">Stoneville</strain>
        <tissue evidence="5">Whole head</tissue>
    </source>
</reference>
<feature type="domain" description="DUF5641" evidence="3">
    <location>
        <begin position="1476"/>
        <end position="1533"/>
    </location>
</feature>
<dbReference type="EMBL" id="JABDTM020011453">
    <property type="protein sequence ID" value="KAH0820585.1"/>
    <property type="molecule type" value="Genomic_DNA"/>
</dbReference>
<dbReference type="PANTHER" id="PTHR47331">
    <property type="entry name" value="PHD-TYPE DOMAIN-CONTAINING PROTEIN"/>
    <property type="match status" value="1"/>
</dbReference>
<organism evidence="5 6">
    <name type="scientific">Tenebrio molitor</name>
    <name type="common">Yellow mealworm beetle</name>
    <dbReference type="NCBI Taxonomy" id="7067"/>
    <lineage>
        <taxon>Eukaryota</taxon>
        <taxon>Metazoa</taxon>
        <taxon>Ecdysozoa</taxon>
        <taxon>Arthropoda</taxon>
        <taxon>Hexapoda</taxon>
        <taxon>Insecta</taxon>
        <taxon>Pterygota</taxon>
        <taxon>Neoptera</taxon>
        <taxon>Endopterygota</taxon>
        <taxon>Coleoptera</taxon>
        <taxon>Polyphaga</taxon>
        <taxon>Cucujiformia</taxon>
        <taxon>Tenebrionidae</taxon>
        <taxon>Tenebrio</taxon>
    </lineage>
</organism>
<evidence type="ECO:0000313" key="6">
    <source>
        <dbReference type="Proteomes" id="UP000719412"/>
    </source>
</evidence>
<feature type="compositionally biased region" description="Low complexity" evidence="1">
    <location>
        <begin position="148"/>
        <end position="165"/>
    </location>
</feature>
<dbReference type="FunFam" id="3.30.70.270:FF:000003">
    <property type="entry name" value="Transposon Ty3-G Gag-Pol polyprotein"/>
    <property type="match status" value="1"/>
</dbReference>
<dbReference type="SUPFAM" id="SSF56672">
    <property type="entry name" value="DNA/RNA polymerases"/>
    <property type="match status" value="2"/>
</dbReference>
<feature type="region of interest" description="Disordered" evidence="1">
    <location>
        <begin position="148"/>
        <end position="168"/>
    </location>
</feature>
<gene>
    <name evidence="5" type="ORF">GEV33_002206</name>
</gene>
<dbReference type="InterPro" id="IPR055469">
    <property type="entry name" value="DUF7041"/>
</dbReference>
<evidence type="ECO:0000259" key="3">
    <source>
        <dbReference type="Pfam" id="PF18701"/>
    </source>
</evidence>
<name>A0A8J6HKU3_TENMO</name>